<sequence length="669" mass="72916">MSISTLRNKINVLFGLPFAILLIIMGLLIYSQVSNTIIPLTEDMTTEIVVARAGEITQWLQGNSHEIKAIASDEIIKSGDLEAIKQYLKYRNSYLREDFLLMWFADLNGDFYTTTGHSGNIRQREDIKAILDDKKDVYISNPMISEVTKEPIVVIAHSVLDDRNNLIGAFAGVIKIDKLTEIVEAINVGNDSFGMIVDGSGLIIAHPDDEVRLKLNISELSDSGYKNTDGLFEKMQAGQADNHIYTDTNGVKSNLIFSSIESTPNWNIAVKIPVSELHARSNHILKTIIILISSIILLVILMVYLLSNAISKPIIQGSNFAKQIASLDASDNLPDKLIKRNDEIGILANSLQSITNSLREFINTVGNSADQVATASEVLASTSEQSSVASEEVSKTIEQIAEGATEQAINTEEGAKKTDELNNIIEEELVYMEKLVSQADKVIKLKNDGESIVSELIDKTRLSSEGIQKVYHGIIETNNSTVKIQSASNVIQSISEQTNLLALNAAIEAARAGEAGRGFAVVAEEIRKLAEQSNKSAGEIESIVNNLQTNSRVDVDIITEVSEITKEQGSSVEMTKEVFSVIAKELEITKEIINELGAIGESMGSSKDEIVSILQNLSAIAEENAAATEEASASTEEQTASMEEIYSASNSMADLAQELKSLVSKFKIN</sequence>
<protein>
    <submittedName>
        <fullName evidence="11">Methyl-accepting chemotaxis protein</fullName>
    </submittedName>
</protein>
<keyword evidence="4 9" id="KW-0812">Transmembrane</keyword>
<evidence type="ECO:0000313" key="12">
    <source>
        <dbReference type="Proteomes" id="UP001524478"/>
    </source>
</evidence>
<evidence type="ECO:0000256" key="7">
    <source>
        <dbReference type="ARBA" id="ARBA00023224"/>
    </source>
</evidence>
<dbReference type="InterPro" id="IPR004089">
    <property type="entry name" value="MCPsignal_dom"/>
</dbReference>
<proteinExistence type="predicted"/>
<feature type="domain" description="Methyl-accepting transducer" evidence="10">
    <location>
        <begin position="382"/>
        <end position="639"/>
    </location>
</feature>
<dbReference type="Pfam" id="PF02743">
    <property type="entry name" value="dCache_1"/>
    <property type="match status" value="1"/>
</dbReference>
<name>A0ABT1S7P3_9FIRM</name>
<evidence type="ECO:0000256" key="1">
    <source>
        <dbReference type="ARBA" id="ARBA00004651"/>
    </source>
</evidence>
<evidence type="ECO:0000256" key="9">
    <source>
        <dbReference type="SAM" id="Phobius"/>
    </source>
</evidence>
<evidence type="ECO:0000259" key="10">
    <source>
        <dbReference type="PROSITE" id="PS50111"/>
    </source>
</evidence>
<dbReference type="CDD" id="cd12914">
    <property type="entry name" value="PDC1_DGC_like"/>
    <property type="match status" value="1"/>
</dbReference>
<dbReference type="PANTHER" id="PTHR32089:SF112">
    <property type="entry name" value="LYSOZYME-LIKE PROTEIN-RELATED"/>
    <property type="match status" value="1"/>
</dbReference>
<dbReference type="EMBL" id="JANGAC010000003">
    <property type="protein sequence ID" value="MCQ4922484.1"/>
    <property type="molecule type" value="Genomic_DNA"/>
</dbReference>
<dbReference type="RefSeq" id="WP_216559639.1">
    <property type="nucleotide sequence ID" value="NZ_JAHLOH010000035.1"/>
</dbReference>
<keyword evidence="7 8" id="KW-0807">Transducer</keyword>
<gene>
    <name evidence="11" type="ORF">NE686_05265</name>
</gene>
<dbReference type="SMART" id="SM00283">
    <property type="entry name" value="MA"/>
    <property type="match status" value="1"/>
</dbReference>
<organism evidence="11 12">
    <name type="scientific">Tissierella carlieri</name>
    <dbReference type="NCBI Taxonomy" id="689904"/>
    <lineage>
        <taxon>Bacteria</taxon>
        <taxon>Bacillati</taxon>
        <taxon>Bacillota</taxon>
        <taxon>Tissierellia</taxon>
        <taxon>Tissierellales</taxon>
        <taxon>Tissierellaceae</taxon>
        <taxon>Tissierella</taxon>
    </lineage>
</organism>
<accession>A0ABT1S7P3</accession>
<dbReference type="PANTHER" id="PTHR32089">
    <property type="entry name" value="METHYL-ACCEPTING CHEMOTAXIS PROTEIN MCPB"/>
    <property type="match status" value="1"/>
</dbReference>
<keyword evidence="2" id="KW-1003">Cell membrane</keyword>
<comment type="caution">
    <text evidence="11">The sequence shown here is derived from an EMBL/GenBank/DDBJ whole genome shotgun (WGS) entry which is preliminary data.</text>
</comment>
<evidence type="ECO:0000256" key="3">
    <source>
        <dbReference type="ARBA" id="ARBA00022500"/>
    </source>
</evidence>
<dbReference type="Pfam" id="PF00015">
    <property type="entry name" value="MCPsignal"/>
    <property type="match status" value="1"/>
</dbReference>
<keyword evidence="12" id="KW-1185">Reference proteome</keyword>
<keyword evidence="5 9" id="KW-1133">Transmembrane helix</keyword>
<evidence type="ECO:0000256" key="4">
    <source>
        <dbReference type="ARBA" id="ARBA00022692"/>
    </source>
</evidence>
<evidence type="ECO:0000256" key="2">
    <source>
        <dbReference type="ARBA" id="ARBA00022475"/>
    </source>
</evidence>
<dbReference type="Proteomes" id="UP001524478">
    <property type="component" value="Unassembled WGS sequence"/>
</dbReference>
<dbReference type="InterPro" id="IPR033479">
    <property type="entry name" value="dCache_1"/>
</dbReference>
<comment type="subcellular location">
    <subcellularLocation>
        <location evidence="1">Cell membrane</location>
        <topology evidence="1">Multi-pass membrane protein</topology>
    </subcellularLocation>
</comment>
<reference evidence="11 12" key="1">
    <citation type="submission" date="2022-06" db="EMBL/GenBank/DDBJ databases">
        <title>Isolation of gut microbiota from human fecal samples.</title>
        <authorList>
            <person name="Pamer E.G."/>
            <person name="Barat B."/>
            <person name="Waligurski E."/>
            <person name="Medina S."/>
            <person name="Paddock L."/>
            <person name="Mostad J."/>
        </authorList>
    </citation>
    <scope>NUCLEOTIDE SEQUENCE [LARGE SCALE GENOMIC DNA]</scope>
    <source>
        <strain evidence="11 12">DFI.7.95</strain>
    </source>
</reference>
<dbReference type="PROSITE" id="PS50111">
    <property type="entry name" value="CHEMOTAXIS_TRANSDUC_2"/>
    <property type="match status" value="1"/>
</dbReference>
<keyword evidence="3" id="KW-0145">Chemotaxis</keyword>
<evidence type="ECO:0000256" key="5">
    <source>
        <dbReference type="ARBA" id="ARBA00022989"/>
    </source>
</evidence>
<dbReference type="CDD" id="cd12912">
    <property type="entry name" value="PDC2_MCP_like"/>
    <property type="match status" value="1"/>
</dbReference>
<keyword evidence="6 9" id="KW-0472">Membrane</keyword>
<evidence type="ECO:0000313" key="11">
    <source>
        <dbReference type="EMBL" id="MCQ4922484.1"/>
    </source>
</evidence>
<evidence type="ECO:0000256" key="8">
    <source>
        <dbReference type="PROSITE-ProRule" id="PRU00284"/>
    </source>
</evidence>
<feature type="transmembrane region" description="Helical" evidence="9">
    <location>
        <begin position="12"/>
        <end position="30"/>
    </location>
</feature>
<dbReference type="CDD" id="cd06225">
    <property type="entry name" value="HAMP"/>
    <property type="match status" value="1"/>
</dbReference>
<feature type="transmembrane region" description="Helical" evidence="9">
    <location>
        <begin position="284"/>
        <end position="306"/>
    </location>
</feature>
<evidence type="ECO:0000256" key="6">
    <source>
        <dbReference type="ARBA" id="ARBA00023136"/>
    </source>
</evidence>